<dbReference type="InterPro" id="IPR013425">
    <property type="entry name" value="Autotrns_rpt"/>
</dbReference>
<name>A0A6S7EIA2_9BURK</name>
<dbReference type="PROSITE" id="PS51208">
    <property type="entry name" value="AUTOTRANSPORTER"/>
    <property type="match status" value="1"/>
</dbReference>
<sequence length="2521" mass="248386">MNHVYRVVFNATAGVWQAVSEIARGPAKSSSPARRLRRGGAQLAGALGIALVATAAHAVPAIPQLYWDGSQSVANGSVDGASGIWDYANTNWTSADGAVNQSWTSGDALFSGTAGTVAVGGQHDIMGLEFQSDGYRLVGGANGQLNTSGAAVIRVNPGVTATLGVAIGGAGSLSKVDSGTLVLNGDNTYAGGTTLAAGRLVVGSDAALGTGSLTALSNTVLDANNKVALNNGVNLLGAVGIGGSADLTLNGNIFGTGSLVKDGPATLTLNGANAYLGGTTLNGGTLTVGNNLALGLGNLTVGGSSTLTAGTPVALANAIVLNANLTVAGDNDLSLNAPISGAGQLVKTGNGTLSLHTANGSHSGGIALNGGTLAFDNSTALGTGALVANGTATLKNTRFVTVQNAISVNGELTIETSDMLILAGTSSGTLSGSGKLIKTGADELLLFPGNTYSGALEIERGSVTTAGNNALGAPVSVKLAAGTVLNLNGATQIGALSGSGITNTGVASPLQVGGTNADSIYAGALVGSGSVEKVGTGTLELSGNSSLNGPVTVTAGTLKVSGALNNTGVAVQAGGTVSGGGMINGLLTVADNGHLAGASGRTLTAGTITLTPNANVDVALGTPFTGNTPLFKSNGNLTLDGKLNITDAGGLGTGVYRLFEYSGAMTNNLLNYGPLPAALIGSTLGIQLASVGEVNLVVSSPNRNVQFWNGASMFPSGTVQGGSGVWGNASSTNWSNYDGTLSQSWASQFAVFQGQTGTVTVNGERTVDGMQFMTDGYKLESGVDGSLYAVNPYQGGRFIVRVDPNVTATLNLPVNGTGTLQKLDQGTLVLNGANGYTGGTELAGGTLVAGSDSALGTEILTAADGTTLDNNKAVTLTNMIVAEGQLNLAGSNDLTLKGNIVGSSLNKNGGGTLTLAGDNYFAGTMALNDGKLVLASNNPLGLSTLNAASGTQLDSSLALSLGNTVNLAGDLNLLGSQDLTLNGLVNGIGGLTKRGAGRLTLNGNNAFQGGVTLSGGNLNVGQDTALGEGTLTVRNAATLDSSRAVTLANNVQLSAALTLGGSNDLTLNGTIDGYQELIKNGAGQLTLNGENRHSGGTTINAGNLNLGNASALGTGMLNVMGNSALDTAGPMRLGNDVNVGGTLTMAGNNSLILDGLISGNGTLRKSGADNLSLTGDSNSFSGTIDLRSGSLTTVGINALGQNATANVAAGANLFITNLARLGSLNGNGAVTVSNGNILTVGANGANSYFGGQLNGKGWLNKAGAGSLVLSGANALSGATSVNAGSLWVDGSLASSNVQVFSGATLGGTGSIAGDVTIMGGANLKLADGYTLSVGSLQLDGNSIVNASLGAPALGGGTALVNVGGNLTLGGTLNVSDAGGFGTGVYRLMNYGGSLTDTGMRFGNVPGGVQAADLTLQTAVANQINLLVAAPNVTVQFWDGSQSAGNGVIEGGSGTWNGANSNWTGVDGSANRSWAGNFAVFQGAAGTVTVAGAQSATGMQFMTDGYVLERGSLGSLNLANGGQGYASVRVDPGVTATINAPLTGSATLAKLDAGTLVLNSSNGYTGGTALNGGTLVLGNDKALGNGLLTTANGTTLDSNTAVTVRNNVALNGALSIAGSNAMNLNGTVSGAGGLIKNGAGSLTLNGTNTYEGGTLLNAGGLIVGNNSSLGYGTLTVGGAATLDATQALALANNITLNSGLTVQGSHDLRLNGNISGVGSLTKNGTSTLTLNGTHTYTGGTYVNGGTLALSAASSLAATGIVTVARGATFDLSAGQGAQVFGTLAGAGNIKMGANSLLAGGSADGVFGGSVIGTGALVKQGTGTQILTGANSYTGGTLVADGTLRAGSATALVQGTAYQVLSGATLDLNGNALQASSLNGAGTVALGGANLTTNIAAGLLSSYSGLIVGDGTVVKTGAGALALTGASTFSGGVQLKQGTIGLGHAQGLGSGTLFMDDGTVISLIANGMTIANNLAMTGTNDPVIDTDANAATWAGAITGGGFLTKQGSGVLTLTSAGNTYTGATDVAQGTLKAGAAYTFSSASAHTVASGSVLDLAGYSQTVASLNNSGAVNLGGSTPGAVLKVTGPYVGNNGKLGVSTVLGADGSATDKLLLSGTGAIASGSTSVLITNAGGLGAQTGAKGIEVIGTENGASLQPGSFTLAGGHVDAGAYEYRLTQTAQGAALHSTNTQVGPNPDPGTPTAPAYRQEVPLLSSLPAQLRQADMTMLGDMRTRMGDDAAADAIGQDPSRRAWARVLRTAPTITQQGTVNPESSGHLTGFQAGVDVYANRNFKAGLYVGQLNGDMGVRGFSSGMERNYAGYNNLRGRYVGLYGTWQHDSGLYADAVIQGADYRSSLRTADTGAGATTKGHGWLASLEVGKPFDLAGSWQLEPQAQLIYRKLNLDDTTLSLAKVKNDADDDWTLRLGARVKGSYSIGGSVLQPFARVNLYTSSSTTDVASFSAPAGTTDIRAKGGYTSTELAVGAMLQLTKSTSLYGDVGRLWANSGDSRVKTGLQGSVGLKVLW</sequence>
<evidence type="ECO:0000256" key="1">
    <source>
        <dbReference type="ARBA" id="ARBA00022729"/>
    </source>
</evidence>
<dbReference type="GO" id="GO:0019867">
    <property type="term" value="C:outer membrane"/>
    <property type="evidence" value="ECO:0007669"/>
    <property type="project" value="InterPro"/>
</dbReference>
<dbReference type="InterPro" id="IPR006315">
    <property type="entry name" value="OM_autotransptr_brl_dom"/>
</dbReference>
<dbReference type="InterPro" id="IPR012332">
    <property type="entry name" value="Autotransporter_pectin_lyase_C"/>
</dbReference>
<dbReference type="SUPFAM" id="SSF51126">
    <property type="entry name" value="Pectin lyase-like"/>
    <property type="match status" value="6"/>
</dbReference>
<dbReference type="PANTHER" id="PTHR35037">
    <property type="entry name" value="C-TERMINAL REGION OF AIDA-LIKE PROTEIN"/>
    <property type="match status" value="1"/>
</dbReference>
<dbReference type="InterPro" id="IPR005546">
    <property type="entry name" value="Autotransporte_beta"/>
</dbReference>
<keyword evidence="2" id="KW-0843">Virulence</keyword>
<keyword evidence="5" id="KW-1185">Reference proteome</keyword>
<dbReference type="PANTHER" id="PTHR35037:SF3">
    <property type="entry name" value="C-TERMINAL REGION OF AIDA-LIKE PROTEIN"/>
    <property type="match status" value="1"/>
</dbReference>
<protein>
    <recommendedName>
        <fullName evidence="3">Autotransporter domain-containing protein</fullName>
    </recommendedName>
</protein>
<evidence type="ECO:0000259" key="3">
    <source>
        <dbReference type="PROSITE" id="PS51208"/>
    </source>
</evidence>
<dbReference type="Pfam" id="PF13018">
    <property type="entry name" value="ESPR"/>
    <property type="match status" value="1"/>
</dbReference>
<dbReference type="RefSeq" id="WP_175209477.1">
    <property type="nucleotide sequence ID" value="NZ_CADILG010000045.1"/>
</dbReference>
<accession>A0A6S7EIA2</accession>
<dbReference type="EMBL" id="CADILG010000045">
    <property type="protein sequence ID" value="CAB3912424.1"/>
    <property type="molecule type" value="Genomic_DNA"/>
</dbReference>
<dbReference type="Gene3D" id="2.40.128.130">
    <property type="entry name" value="Autotransporter beta-domain"/>
    <property type="match status" value="1"/>
</dbReference>
<evidence type="ECO:0000256" key="2">
    <source>
        <dbReference type="ARBA" id="ARBA00023026"/>
    </source>
</evidence>
<dbReference type="InterPro" id="IPR051551">
    <property type="entry name" value="Autotransporter_adhesion"/>
</dbReference>
<keyword evidence="1" id="KW-0732">Signal</keyword>
<gene>
    <name evidence="4" type="ORF">LMG26858_04809</name>
</gene>
<reference evidence="4 5" key="1">
    <citation type="submission" date="2020-04" db="EMBL/GenBank/DDBJ databases">
        <authorList>
            <person name="De Canck E."/>
        </authorList>
    </citation>
    <scope>NUCLEOTIDE SEQUENCE [LARGE SCALE GENOMIC DNA]</scope>
    <source>
        <strain evidence="4 5">LMG 26858</strain>
    </source>
</reference>
<proteinExistence type="predicted"/>
<dbReference type="InterPro" id="IPR024973">
    <property type="entry name" value="ESPR"/>
</dbReference>
<dbReference type="InterPro" id="IPR043990">
    <property type="entry name" value="AC_1"/>
</dbReference>
<evidence type="ECO:0000313" key="5">
    <source>
        <dbReference type="Proteomes" id="UP000494117"/>
    </source>
</evidence>
<dbReference type="InterPro" id="IPR036709">
    <property type="entry name" value="Autotransporte_beta_dom_sf"/>
</dbReference>
<dbReference type="InterPro" id="IPR011050">
    <property type="entry name" value="Pectin_lyase_fold/virulence"/>
</dbReference>
<organism evidence="4 5">
    <name type="scientific">Achromobacter anxifer</name>
    <dbReference type="NCBI Taxonomy" id="1287737"/>
    <lineage>
        <taxon>Bacteria</taxon>
        <taxon>Pseudomonadati</taxon>
        <taxon>Pseudomonadota</taxon>
        <taxon>Betaproteobacteria</taxon>
        <taxon>Burkholderiales</taxon>
        <taxon>Alcaligenaceae</taxon>
        <taxon>Achromobacter</taxon>
    </lineage>
</organism>
<dbReference type="NCBIfam" id="TIGR02601">
    <property type="entry name" value="autotrns_rpt"/>
    <property type="match status" value="14"/>
</dbReference>
<dbReference type="CDD" id="cd01344">
    <property type="entry name" value="PL2_Passenger_AT"/>
    <property type="match status" value="1"/>
</dbReference>
<dbReference type="Gene3D" id="2.160.20.20">
    <property type="match status" value="6"/>
</dbReference>
<dbReference type="Pfam" id="PF12951">
    <property type="entry name" value="PATR"/>
    <property type="match status" value="17"/>
</dbReference>
<feature type="domain" description="Autotransporter" evidence="3">
    <location>
        <begin position="2242"/>
        <end position="2521"/>
    </location>
</feature>
<dbReference type="NCBIfam" id="TIGR01414">
    <property type="entry name" value="autotrans_barl"/>
    <property type="match status" value="1"/>
</dbReference>
<dbReference type="SMART" id="SM00869">
    <property type="entry name" value="Autotransporter"/>
    <property type="match status" value="1"/>
</dbReference>
<dbReference type="SUPFAM" id="SSF103515">
    <property type="entry name" value="Autotransporter"/>
    <property type="match status" value="1"/>
</dbReference>
<evidence type="ECO:0000313" key="4">
    <source>
        <dbReference type="EMBL" id="CAB3912424.1"/>
    </source>
</evidence>
<dbReference type="Pfam" id="PF18883">
    <property type="entry name" value="AC_1"/>
    <property type="match status" value="1"/>
</dbReference>
<dbReference type="Proteomes" id="UP000494117">
    <property type="component" value="Unassembled WGS sequence"/>
</dbReference>